<keyword evidence="1" id="KW-0732">Signal</keyword>
<dbReference type="Proteomes" id="UP001239680">
    <property type="component" value="Unassembled WGS sequence"/>
</dbReference>
<name>A0ABU0VWZ3_9RHOB</name>
<accession>A0ABU0VWZ3</accession>
<dbReference type="EMBL" id="JAVDBT010000006">
    <property type="protein sequence ID" value="MDQ2066266.1"/>
    <property type="molecule type" value="Genomic_DNA"/>
</dbReference>
<feature type="chain" id="PRO_5045606456" evidence="1">
    <location>
        <begin position="29"/>
        <end position="371"/>
    </location>
</feature>
<protein>
    <submittedName>
        <fullName evidence="2">Uncharacterized protein</fullName>
    </submittedName>
</protein>
<keyword evidence="3" id="KW-1185">Reference proteome</keyword>
<comment type="caution">
    <text evidence="2">The sequence shown here is derived from an EMBL/GenBank/DDBJ whole genome shotgun (WGS) entry which is preliminary data.</text>
</comment>
<dbReference type="RefSeq" id="WP_306679966.1">
    <property type="nucleotide sequence ID" value="NZ_JAVDBT010000006.1"/>
</dbReference>
<reference evidence="2 3" key="1">
    <citation type="submission" date="2023-08" db="EMBL/GenBank/DDBJ databases">
        <title>Characterization of two Paracoccaceae strains isolated from Phycosphere and proposal of Xinfangfangia lacusdiani sp. nov.</title>
        <authorList>
            <person name="Deng Y."/>
            <person name="Zhang Y.Q."/>
        </authorList>
    </citation>
    <scope>NUCLEOTIDE SEQUENCE [LARGE SCALE GENOMIC DNA]</scope>
    <source>
        <strain evidence="2 3">CPCC 101601</strain>
    </source>
</reference>
<evidence type="ECO:0000313" key="2">
    <source>
        <dbReference type="EMBL" id="MDQ2066266.1"/>
    </source>
</evidence>
<dbReference type="PROSITE" id="PS51257">
    <property type="entry name" value="PROKAR_LIPOPROTEIN"/>
    <property type="match status" value="1"/>
</dbReference>
<feature type="signal peptide" evidence="1">
    <location>
        <begin position="1"/>
        <end position="28"/>
    </location>
</feature>
<gene>
    <name evidence="2" type="ORF">Q9295_07770</name>
</gene>
<sequence>MRLRFSSLPKSTALCAAILACSTSGALANDGYFNVSYNDIGITLTQIGGYGEVTVAPNGFADMAFGECLMNFTRDETGAVKDKAAVITKYSANCPESMNFSVAPGEDGLYKITFTEGGALAGNSFDLFPVLQPMRDEFKVAAPKGFDILGMTVGMTRAEMEEKLQAEGFAKSEDESSVKEYTNGMTQAYDVWTKGASEVVEGKPEDIIGITYSTLGENAGAEVAEALSRSWDIPKSAKLSVANLKKSLDEKHGPASSVGEARFYDRQGTVDSSAYQLVCDPAIHLQSVEVAREMPGTGYLDSVSAACGAKVDVMVIESYDVPGQAAKLLIALLKGDVAYEGFWNSWSAGEAKALAERYEMNASMVGEGPKL</sequence>
<evidence type="ECO:0000313" key="3">
    <source>
        <dbReference type="Proteomes" id="UP001239680"/>
    </source>
</evidence>
<organism evidence="2 3">
    <name type="scientific">Pseudogemmobacter lacusdianii</name>
    <dbReference type="NCBI Taxonomy" id="3069608"/>
    <lineage>
        <taxon>Bacteria</taxon>
        <taxon>Pseudomonadati</taxon>
        <taxon>Pseudomonadota</taxon>
        <taxon>Alphaproteobacteria</taxon>
        <taxon>Rhodobacterales</taxon>
        <taxon>Paracoccaceae</taxon>
        <taxon>Pseudogemmobacter</taxon>
    </lineage>
</organism>
<evidence type="ECO:0000256" key="1">
    <source>
        <dbReference type="SAM" id="SignalP"/>
    </source>
</evidence>
<proteinExistence type="predicted"/>